<dbReference type="SUPFAM" id="SSF103473">
    <property type="entry name" value="MFS general substrate transporter"/>
    <property type="match status" value="1"/>
</dbReference>
<feature type="transmembrane region" description="Helical" evidence="9">
    <location>
        <begin position="142"/>
        <end position="164"/>
    </location>
</feature>
<protein>
    <submittedName>
        <fullName evidence="11">Major facilitator transporter</fullName>
    </submittedName>
</protein>
<feature type="transmembrane region" description="Helical" evidence="9">
    <location>
        <begin position="465"/>
        <end position="487"/>
    </location>
</feature>
<comment type="caution">
    <text evidence="11">The sequence shown here is derived from an EMBL/GenBank/DDBJ whole genome shotgun (WGS) entry which is preliminary data.</text>
</comment>
<keyword evidence="5" id="KW-0571">Peptide transport</keyword>
<dbReference type="Gene3D" id="1.20.1250.20">
    <property type="entry name" value="MFS general substrate transporter like domains"/>
    <property type="match status" value="2"/>
</dbReference>
<dbReference type="PANTHER" id="PTHR23517">
    <property type="entry name" value="RESISTANCE PROTEIN MDTM, PUTATIVE-RELATED-RELATED"/>
    <property type="match status" value="1"/>
</dbReference>
<feature type="transmembrane region" description="Helical" evidence="9">
    <location>
        <begin position="324"/>
        <end position="346"/>
    </location>
</feature>
<feature type="transmembrane region" description="Helical" evidence="9">
    <location>
        <begin position="499"/>
        <end position="520"/>
    </location>
</feature>
<dbReference type="InterPro" id="IPR020846">
    <property type="entry name" value="MFS_dom"/>
</dbReference>
<gene>
    <name evidence="11" type="ORF">LG35_08320</name>
</gene>
<evidence type="ECO:0000256" key="9">
    <source>
        <dbReference type="SAM" id="Phobius"/>
    </source>
</evidence>
<dbReference type="RefSeq" id="WP_022063619.1">
    <property type="nucleotide sequence ID" value="NZ_JRGF01000010.1"/>
</dbReference>
<feature type="transmembrane region" description="Helical" evidence="9">
    <location>
        <begin position="75"/>
        <end position="92"/>
    </location>
</feature>
<comment type="similarity">
    <text evidence="8">Belongs to the major facilitator superfamily. Proton-dependent oligopeptide transporter (POT/PTR) (TC 2.A.17) family.</text>
</comment>
<dbReference type="CDD" id="cd17346">
    <property type="entry name" value="MFS_DtpA_like"/>
    <property type="match status" value="1"/>
</dbReference>
<organism evidence="11 12">
    <name type="scientific">Alistipes inops</name>
    <dbReference type="NCBI Taxonomy" id="1501391"/>
    <lineage>
        <taxon>Bacteria</taxon>
        <taxon>Pseudomonadati</taxon>
        <taxon>Bacteroidota</taxon>
        <taxon>Bacteroidia</taxon>
        <taxon>Bacteroidales</taxon>
        <taxon>Rikenellaceae</taxon>
        <taxon>Alistipes</taxon>
    </lineage>
</organism>
<dbReference type="Pfam" id="PF00854">
    <property type="entry name" value="PTR2"/>
    <property type="match status" value="2"/>
</dbReference>
<dbReference type="InterPro" id="IPR005279">
    <property type="entry name" value="Dipep/tripep_permease"/>
</dbReference>
<evidence type="ECO:0000256" key="7">
    <source>
        <dbReference type="ARBA" id="ARBA00023136"/>
    </source>
</evidence>
<keyword evidence="6 9" id="KW-1133">Transmembrane helix</keyword>
<feature type="transmembrane region" description="Helical" evidence="9">
    <location>
        <begin position="526"/>
        <end position="548"/>
    </location>
</feature>
<feature type="domain" description="Major facilitator superfamily (MFS) profile" evidence="10">
    <location>
        <begin position="8"/>
        <end position="552"/>
    </location>
</feature>
<feature type="transmembrane region" description="Helical" evidence="9">
    <location>
        <begin position="48"/>
        <end position="68"/>
    </location>
</feature>
<proteinExistence type="inferred from homology"/>
<dbReference type="InterPro" id="IPR018456">
    <property type="entry name" value="PTR2_symporter_CS"/>
</dbReference>
<keyword evidence="7 9" id="KW-0472">Membrane</keyword>
<feature type="transmembrane region" description="Helical" evidence="9">
    <location>
        <begin position="98"/>
        <end position="121"/>
    </location>
</feature>
<dbReference type="PANTHER" id="PTHR23517:SF15">
    <property type="entry name" value="PROTON-DEPENDENT OLIGOPEPTIDE FAMILY TRANSPORT PROTEIN"/>
    <property type="match status" value="1"/>
</dbReference>
<evidence type="ECO:0000256" key="8">
    <source>
        <dbReference type="RuleBase" id="RU003755"/>
    </source>
</evidence>
<evidence type="ECO:0000256" key="3">
    <source>
        <dbReference type="ARBA" id="ARBA00022475"/>
    </source>
</evidence>
<evidence type="ECO:0000259" key="10">
    <source>
        <dbReference type="PROSITE" id="PS50850"/>
    </source>
</evidence>
<feature type="transmembrane region" description="Helical" evidence="9">
    <location>
        <begin position="395"/>
        <end position="412"/>
    </location>
</feature>
<feature type="transmembrane region" description="Helical" evidence="9">
    <location>
        <begin position="286"/>
        <end position="304"/>
    </location>
</feature>
<keyword evidence="2 8" id="KW-0813">Transport</keyword>
<dbReference type="InterPro" id="IPR000109">
    <property type="entry name" value="POT_fam"/>
</dbReference>
<evidence type="ECO:0000256" key="1">
    <source>
        <dbReference type="ARBA" id="ARBA00004651"/>
    </source>
</evidence>
<feature type="transmembrane region" description="Helical" evidence="9">
    <location>
        <begin position="228"/>
        <end position="249"/>
    </location>
</feature>
<name>A0ABR4YHH9_9BACT</name>
<evidence type="ECO:0000313" key="11">
    <source>
        <dbReference type="EMBL" id="KHE41575.1"/>
    </source>
</evidence>
<dbReference type="InterPro" id="IPR036259">
    <property type="entry name" value="MFS_trans_sf"/>
</dbReference>
<evidence type="ECO:0000256" key="6">
    <source>
        <dbReference type="ARBA" id="ARBA00022989"/>
    </source>
</evidence>
<evidence type="ECO:0000313" key="12">
    <source>
        <dbReference type="Proteomes" id="UP000030889"/>
    </source>
</evidence>
<comment type="subcellular location">
    <subcellularLocation>
        <location evidence="1">Cell membrane</location>
        <topology evidence="1">Multi-pass membrane protein</topology>
    </subcellularLocation>
    <subcellularLocation>
        <location evidence="8">Membrane</location>
        <topology evidence="8">Multi-pass membrane protein</topology>
    </subcellularLocation>
</comment>
<keyword evidence="3" id="KW-1003">Cell membrane</keyword>
<dbReference type="PROSITE" id="PS01023">
    <property type="entry name" value="PTR2_2"/>
    <property type="match status" value="1"/>
</dbReference>
<keyword evidence="4 8" id="KW-0812">Transmembrane</keyword>
<dbReference type="EMBL" id="JRGF01000010">
    <property type="protein sequence ID" value="KHE41575.1"/>
    <property type="molecule type" value="Genomic_DNA"/>
</dbReference>
<evidence type="ECO:0000256" key="4">
    <source>
        <dbReference type="ARBA" id="ARBA00022692"/>
    </source>
</evidence>
<feature type="transmembrane region" description="Helical" evidence="9">
    <location>
        <begin position="358"/>
        <end position="375"/>
    </location>
</feature>
<evidence type="ECO:0000256" key="2">
    <source>
        <dbReference type="ARBA" id="ARBA00022448"/>
    </source>
</evidence>
<sequence>MFKGHPKGLYALALANTGERFGYYTMLAIFVLFLQAKFGFTAAQAGQFYGFFLAGVYFMPLIGGILADKFGYGKMVTLGIVVMFLGYLLMAVPASGSVAMVSLIGALVLICVGTGLFKGNLQVMVGNLYDDPRYSAKRDSAFSIFYMAINIGAMYAPSAATAIANWQLKKNGFFYDANIPSLANEFLKNPDTGGDVASKLETLAGAQGWTGSIADFASSYIDALAGSYHMGFAVACFSLVVSMAIYLGFKKTFKHADVTSKQQAAQAAAHGEKVVELTKEQTKQRITALVLVFVVVIFFWMSFHQNGLTLTWFARDYTANSAEGLTRIGFSLPMMTCIVIAMYSLFSIFQSTTKKAKSISAGIFALMIVLCIILYMNLNPSTHIEPQLFQQFNPFFVVLLTPISVALFGALAKKGKEPSTPKKIGMGMLIAACGFLVMALASRGLANPTQINGTSDILVSPNWLISTYLVLTFGELLLSPMGISFVSKVAPPKYKGMMMGFWFAATAVGNYLTSVIANIWESGMQLWMIWGVLIVVCVISAIFIFSILKRLEKATADC</sequence>
<feature type="transmembrane region" description="Helical" evidence="9">
    <location>
        <begin position="424"/>
        <end position="445"/>
    </location>
</feature>
<dbReference type="PROSITE" id="PS50850">
    <property type="entry name" value="MFS"/>
    <property type="match status" value="1"/>
</dbReference>
<evidence type="ECO:0000256" key="5">
    <source>
        <dbReference type="ARBA" id="ARBA00022856"/>
    </source>
</evidence>
<dbReference type="Proteomes" id="UP000030889">
    <property type="component" value="Unassembled WGS sequence"/>
</dbReference>
<dbReference type="InterPro" id="IPR050171">
    <property type="entry name" value="MFS_Transporters"/>
</dbReference>
<reference evidence="11 12" key="1">
    <citation type="submission" date="2014-09" db="EMBL/GenBank/DDBJ databases">
        <title>Alistipes sp. 627, sp. nov., a novel member of the family Rikenellaceae isolated from human faeces.</title>
        <authorList>
            <person name="Shkoporov A.N."/>
            <person name="Chaplin A.V."/>
            <person name="Motuzova O.V."/>
            <person name="Kafarskaia L.I."/>
            <person name="Khokhlova E.V."/>
            <person name="Efimov B.A."/>
        </authorList>
    </citation>
    <scope>NUCLEOTIDE SEQUENCE [LARGE SCALE GENOMIC DNA]</scope>
    <source>
        <strain evidence="11 12">627</strain>
    </source>
</reference>
<keyword evidence="12" id="KW-1185">Reference proteome</keyword>
<accession>A0ABR4YHH9</accession>
<feature type="transmembrane region" description="Helical" evidence="9">
    <location>
        <begin position="21"/>
        <end position="42"/>
    </location>
</feature>
<keyword evidence="5" id="KW-0653">Protein transport</keyword>